<dbReference type="InterPro" id="IPR058530">
    <property type="entry name" value="Baseplate_J-like_C"/>
</dbReference>
<feature type="domain" description="Baseplate protein J-like barrel" evidence="2">
    <location>
        <begin position="90"/>
        <end position="158"/>
    </location>
</feature>
<dbReference type="InterPro" id="IPR006949">
    <property type="entry name" value="Barrel_Baseplate_J-like"/>
</dbReference>
<feature type="domain" description="Baseplate J-like C-terminal" evidence="4">
    <location>
        <begin position="268"/>
        <end position="350"/>
    </location>
</feature>
<organism evidence="5 6">
    <name type="scientific">Wohlfahrtiimonas larvae</name>
    <dbReference type="NCBI Taxonomy" id="1157986"/>
    <lineage>
        <taxon>Bacteria</taxon>
        <taxon>Pseudomonadati</taxon>
        <taxon>Pseudomonadota</taxon>
        <taxon>Gammaproteobacteria</taxon>
        <taxon>Cardiobacteriales</taxon>
        <taxon>Ignatzschineriaceae</taxon>
        <taxon>Wohlfahrtiimonas</taxon>
    </lineage>
</organism>
<feature type="domain" description="Baseplate J-like central" evidence="3">
    <location>
        <begin position="191"/>
        <end position="256"/>
    </location>
</feature>
<evidence type="ECO:0000313" key="6">
    <source>
        <dbReference type="Proteomes" id="UP001500631"/>
    </source>
</evidence>
<proteinExistence type="inferred from homology"/>
<dbReference type="RefSeq" id="WP_077926599.1">
    <property type="nucleotide sequence ID" value="NZ_BAABKE010000007.1"/>
</dbReference>
<dbReference type="InterPro" id="IPR058531">
    <property type="entry name" value="Baseplate_J_M"/>
</dbReference>
<sequence length="353" mass="39261">MAFNPPKFEQIRDSILRDIKSMKPDADISIDSDYYIRASSVAACCEGQYAHQSWIARQIFGDTADTEFLEWHAATLDIYRKAATTSTGLVRIFGEPLSVIQEDLIIKWGDLEYRTTEAKTIEAKQTFVEVKIIANQTGTRFNTEKEQVSMLTAAPSGCRTECIILNALGGTAQESDASLLDRYLERLRRPPAGGNKYDFRNWALEVPGVTNAYVYPLRRGLGTVDIAITSAANLPSAELVKITQDHIDDIRSVTAKEALVLTPVPSFIDFDVKVTVQGIVLSDAEKEIQAVLSDYFLRLAPGESFILSRVEALISDIVGVIDRKIITPTSNQTVEIDKEMTWFRLGTLKVSEL</sequence>
<protein>
    <submittedName>
        <fullName evidence="5">Baseplate J/gp47 family protein</fullName>
    </submittedName>
</protein>
<comment type="caution">
    <text evidence="5">The sequence shown here is derived from an EMBL/GenBank/DDBJ whole genome shotgun (WGS) entry which is preliminary data.</text>
</comment>
<keyword evidence="6" id="KW-1185">Reference proteome</keyword>
<evidence type="ECO:0000259" key="2">
    <source>
        <dbReference type="Pfam" id="PF04865"/>
    </source>
</evidence>
<name>A0ABP9MWC5_9GAMM</name>
<evidence type="ECO:0000313" key="5">
    <source>
        <dbReference type="EMBL" id="GAA5102763.1"/>
    </source>
</evidence>
<comment type="similarity">
    <text evidence="1">Belongs to the Mu gp47/PBSX XkdT family.</text>
</comment>
<gene>
    <name evidence="5" type="ORF">GCM10023338_20470</name>
</gene>
<accession>A0ABP9MWC5</accession>
<evidence type="ECO:0000259" key="3">
    <source>
        <dbReference type="Pfam" id="PF26078"/>
    </source>
</evidence>
<dbReference type="EMBL" id="BAABKE010000007">
    <property type="protein sequence ID" value="GAA5102763.1"/>
    <property type="molecule type" value="Genomic_DNA"/>
</dbReference>
<dbReference type="PANTHER" id="PTHR37829:SF3">
    <property type="entry name" value="PROTEIN JAYE-RELATED"/>
    <property type="match status" value="1"/>
</dbReference>
<dbReference type="Proteomes" id="UP001500631">
    <property type="component" value="Unassembled WGS sequence"/>
</dbReference>
<evidence type="ECO:0000256" key="1">
    <source>
        <dbReference type="ARBA" id="ARBA00038087"/>
    </source>
</evidence>
<dbReference type="PANTHER" id="PTHR37829">
    <property type="entry name" value="PHAGE-LIKE ELEMENT PBSX PROTEIN XKDT"/>
    <property type="match status" value="1"/>
</dbReference>
<reference evidence="6" key="1">
    <citation type="journal article" date="2019" name="Int. J. Syst. Evol. Microbiol.">
        <title>The Global Catalogue of Microorganisms (GCM) 10K type strain sequencing project: providing services to taxonomists for standard genome sequencing and annotation.</title>
        <authorList>
            <consortium name="The Broad Institute Genomics Platform"/>
            <consortium name="The Broad Institute Genome Sequencing Center for Infectious Disease"/>
            <person name="Wu L."/>
            <person name="Ma J."/>
        </authorList>
    </citation>
    <scope>NUCLEOTIDE SEQUENCE [LARGE SCALE GENOMIC DNA]</scope>
    <source>
        <strain evidence="6">JCM 18424</strain>
    </source>
</reference>
<dbReference type="InterPro" id="IPR052399">
    <property type="entry name" value="Phage_Baseplate_Assmbl_Protein"/>
</dbReference>
<dbReference type="Pfam" id="PF26079">
    <property type="entry name" value="Baseplate_J_C"/>
    <property type="match status" value="1"/>
</dbReference>
<evidence type="ECO:0000259" key="4">
    <source>
        <dbReference type="Pfam" id="PF26079"/>
    </source>
</evidence>
<dbReference type="Pfam" id="PF04865">
    <property type="entry name" value="Baseplate_J"/>
    <property type="match status" value="1"/>
</dbReference>
<dbReference type="Pfam" id="PF26078">
    <property type="entry name" value="Baseplate_J_M"/>
    <property type="match status" value="1"/>
</dbReference>